<keyword evidence="7 9" id="KW-0472">Membrane</keyword>
<accession>A0ABW4KNH2</accession>
<comment type="subcellular location">
    <subcellularLocation>
        <location evidence="1">Cell inner membrane</location>
        <topology evidence="1">Multi-pass membrane protein</topology>
    </subcellularLocation>
</comment>
<keyword evidence="4" id="KW-0997">Cell inner membrane</keyword>
<gene>
    <name evidence="11" type="ORF">ACFSCZ_18960</name>
</gene>
<comment type="similarity">
    <text evidence="8">Belongs to the TRAP transporter small permease family.</text>
</comment>
<dbReference type="RefSeq" id="WP_380776511.1">
    <property type="nucleotide sequence ID" value="NZ_JBHUEO010000120.1"/>
</dbReference>
<keyword evidence="6 9" id="KW-1133">Transmembrane helix</keyword>
<feature type="transmembrane region" description="Helical" evidence="9">
    <location>
        <begin position="15"/>
        <end position="39"/>
    </location>
</feature>
<dbReference type="PANTHER" id="PTHR35011:SF5">
    <property type="entry name" value="SIALIC ACID TRAP TRANSPORTER SMALL PERMEASE PROTEIN SIAQ"/>
    <property type="match status" value="1"/>
</dbReference>
<dbReference type="PANTHER" id="PTHR35011">
    <property type="entry name" value="2,3-DIKETO-L-GULONATE TRAP TRANSPORTER SMALL PERMEASE PROTEIN YIAM"/>
    <property type="match status" value="1"/>
</dbReference>
<feature type="transmembrane region" description="Helical" evidence="9">
    <location>
        <begin position="131"/>
        <end position="151"/>
    </location>
</feature>
<evidence type="ECO:0000256" key="1">
    <source>
        <dbReference type="ARBA" id="ARBA00004429"/>
    </source>
</evidence>
<dbReference type="Pfam" id="PF04290">
    <property type="entry name" value="DctQ"/>
    <property type="match status" value="1"/>
</dbReference>
<feature type="transmembrane region" description="Helical" evidence="9">
    <location>
        <begin position="51"/>
        <end position="69"/>
    </location>
</feature>
<dbReference type="InterPro" id="IPR055348">
    <property type="entry name" value="DctQ"/>
</dbReference>
<sequence length="176" mass="20169">MLTKLSNILNRVEDVLFYIGGVLVIFSMLSITMEVIFRLTSGSSLIWVNEINEYILLYVPFLGAAWLIRENGHVVIDLIEGKLSKTFNRVNYILIALIGMLICLAFSWYGLQTVIDSYVRDMRSISVLQIPQVYVYAIIPIGGFVMLLEFIRMFYRCTFGNFDLIHGDIHQDEKAA</sequence>
<comment type="caution">
    <text evidence="11">The sequence shown here is derived from an EMBL/GenBank/DDBJ whole genome shotgun (WGS) entry which is preliminary data.</text>
</comment>
<name>A0ABW4KNH2_9BACI</name>
<dbReference type="Proteomes" id="UP001597301">
    <property type="component" value="Unassembled WGS sequence"/>
</dbReference>
<feature type="transmembrane region" description="Helical" evidence="9">
    <location>
        <begin position="90"/>
        <end position="111"/>
    </location>
</feature>
<proteinExistence type="inferred from homology"/>
<organism evidence="11 12">
    <name type="scientific">Siminovitchia sediminis</name>
    <dbReference type="NCBI Taxonomy" id="1274353"/>
    <lineage>
        <taxon>Bacteria</taxon>
        <taxon>Bacillati</taxon>
        <taxon>Bacillota</taxon>
        <taxon>Bacilli</taxon>
        <taxon>Bacillales</taxon>
        <taxon>Bacillaceae</taxon>
        <taxon>Siminovitchia</taxon>
    </lineage>
</organism>
<evidence type="ECO:0000256" key="8">
    <source>
        <dbReference type="ARBA" id="ARBA00038436"/>
    </source>
</evidence>
<feature type="domain" description="Tripartite ATP-independent periplasmic transporters DctQ component" evidence="10">
    <location>
        <begin position="28"/>
        <end position="157"/>
    </location>
</feature>
<reference evidence="12" key="1">
    <citation type="journal article" date="2019" name="Int. J. Syst. Evol. Microbiol.">
        <title>The Global Catalogue of Microorganisms (GCM) 10K type strain sequencing project: providing services to taxonomists for standard genome sequencing and annotation.</title>
        <authorList>
            <consortium name="The Broad Institute Genomics Platform"/>
            <consortium name="The Broad Institute Genome Sequencing Center for Infectious Disease"/>
            <person name="Wu L."/>
            <person name="Ma J."/>
        </authorList>
    </citation>
    <scope>NUCLEOTIDE SEQUENCE [LARGE SCALE GENOMIC DNA]</scope>
    <source>
        <strain evidence="12">CGMCC 1.12295</strain>
    </source>
</reference>
<protein>
    <submittedName>
        <fullName evidence="11">TRAP transporter small permease</fullName>
    </submittedName>
</protein>
<evidence type="ECO:0000256" key="2">
    <source>
        <dbReference type="ARBA" id="ARBA00022448"/>
    </source>
</evidence>
<evidence type="ECO:0000256" key="7">
    <source>
        <dbReference type="ARBA" id="ARBA00023136"/>
    </source>
</evidence>
<evidence type="ECO:0000313" key="11">
    <source>
        <dbReference type="EMBL" id="MFD1708758.1"/>
    </source>
</evidence>
<evidence type="ECO:0000256" key="9">
    <source>
        <dbReference type="SAM" id="Phobius"/>
    </source>
</evidence>
<dbReference type="InterPro" id="IPR007387">
    <property type="entry name" value="TRAP_DctQ"/>
</dbReference>
<evidence type="ECO:0000256" key="5">
    <source>
        <dbReference type="ARBA" id="ARBA00022692"/>
    </source>
</evidence>
<keyword evidence="3" id="KW-1003">Cell membrane</keyword>
<evidence type="ECO:0000313" key="12">
    <source>
        <dbReference type="Proteomes" id="UP001597301"/>
    </source>
</evidence>
<keyword evidence="12" id="KW-1185">Reference proteome</keyword>
<keyword evidence="5 9" id="KW-0812">Transmembrane</keyword>
<dbReference type="EMBL" id="JBHUEO010000120">
    <property type="protein sequence ID" value="MFD1708758.1"/>
    <property type="molecule type" value="Genomic_DNA"/>
</dbReference>
<evidence type="ECO:0000256" key="3">
    <source>
        <dbReference type="ARBA" id="ARBA00022475"/>
    </source>
</evidence>
<keyword evidence="2" id="KW-0813">Transport</keyword>
<evidence type="ECO:0000256" key="6">
    <source>
        <dbReference type="ARBA" id="ARBA00022989"/>
    </source>
</evidence>
<evidence type="ECO:0000259" key="10">
    <source>
        <dbReference type="Pfam" id="PF04290"/>
    </source>
</evidence>
<evidence type="ECO:0000256" key="4">
    <source>
        <dbReference type="ARBA" id="ARBA00022519"/>
    </source>
</evidence>